<name>A0A9D1RM89_9CORY</name>
<reference evidence="3" key="1">
    <citation type="journal article" date="2021" name="PeerJ">
        <title>Extensive microbial diversity within the chicken gut microbiome revealed by metagenomics and culture.</title>
        <authorList>
            <person name="Gilroy R."/>
            <person name="Ravi A."/>
            <person name="Getino M."/>
            <person name="Pursley I."/>
            <person name="Horton D.L."/>
            <person name="Alikhan N.F."/>
            <person name="Baker D."/>
            <person name="Gharbi K."/>
            <person name="Hall N."/>
            <person name="Watson M."/>
            <person name="Adriaenssens E.M."/>
            <person name="Foster-Nyarko E."/>
            <person name="Jarju S."/>
            <person name="Secka A."/>
            <person name="Antonio M."/>
            <person name="Oren A."/>
            <person name="Chaudhuri R.R."/>
            <person name="La Ragione R."/>
            <person name="Hildebrand F."/>
            <person name="Pallen M.J."/>
        </authorList>
    </citation>
    <scope>NUCLEOTIDE SEQUENCE</scope>
    <source>
        <strain evidence="3">CHK32-1732</strain>
    </source>
</reference>
<dbReference type="InterPro" id="IPR025184">
    <property type="entry name" value="AadA_C"/>
</dbReference>
<organism evidence="3 4">
    <name type="scientific">Candidatus Corynebacterium avicola</name>
    <dbReference type="NCBI Taxonomy" id="2838527"/>
    <lineage>
        <taxon>Bacteria</taxon>
        <taxon>Bacillati</taxon>
        <taxon>Actinomycetota</taxon>
        <taxon>Actinomycetes</taxon>
        <taxon>Mycobacteriales</taxon>
        <taxon>Corynebacteriaceae</taxon>
        <taxon>Corynebacterium</taxon>
    </lineage>
</organism>
<comment type="caution">
    <text evidence="3">The sequence shown here is derived from an EMBL/GenBank/DDBJ whole genome shotgun (WGS) entry which is preliminary data.</text>
</comment>
<dbReference type="Proteomes" id="UP000824190">
    <property type="component" value="Unassembled WGS sequence"/>
</dbReference>
<dbReference type="GO" id="GO:0016740">
    <property type="term" value="F:transferase activity"/>
    <property type="evidence" value="ECO:0007669"/>
    <property type="project" value="UniProtKB-KW"/>
</dbReference>
<dbReference type="AlphaFoldDB" id="A0A9D1RM89"/>
<evidence type="ECO:0000313" key="4">
    <source>
        <dbReference type="Proteomes" id="UP000824190"/>
    </source>
</evidence>
<dbReference type="Pfam" id="PF13427">
    <property type="entry name" value="AadA_C"/>
    <property type="match status" value="1"/>
</dbReference>
<dbReference type="EMBL" id="DXGC01000021">
    <property type="protein sequence ID" value="HIW90514.1"/>
    <property type="molecule type" value="Genomic_DNA"/>
</dbReference>
<reference evidence="3" key="2">
    <citation type="submission" date="2021-04" db="EMBL/GenBank/DDBJ databases">
        <authorList>
            <person name="Gilroy R."/>
        </authorList>
    </citation>
    <scope>NUCLEOTIDE SEQUENCE</scope>
    <source>
        <strain evidence="3">CHK32-1732</strain>
    </source>
</reference>
<evidence type="ECO:0000313" key="3">
    <source>
        <dbReference type="EMBL" id="HIW90514.1"/>
    </source>
</evidence>
<gene>
    <name evidence="3" type="ORF">H9870_02470</name>
</gene>
<accession>A0A9D1RM89</accession>
<keyword evidence="1" id="KW-0808">Transferase</keyword>
<proteinExistence type="predicted"/>
<feature type="domain" description="Adenylyltransferase AadA C-terminal" evidence="2">
    <location>
        <begin position="198"/>
        <end position="246"/>
    </location>
</feature>
<evidence type="ECO:0000259" key="2">
    <source>
        <dbReference type="Pfam" id="PF13427"/>
    </source>
</evidence>
<evidence type="ECO:0000256" key="1">
    <source>
        <dbReference type="ARBA" id="ARBA00022679"/>
    </source>
</evidence>
<sequence length="271" mass="29824">MPPNAPLPASIDRAVTSYLAAADRLLPGAGTDLAVAGSTALGAYRDGASDIDLVAVLDDQWRGRRDLIPRLRLLHLSQGPRILGRLVRGLGVSATCNVSFVWNSELRLPVSQLRPVASHVGELFQPQGSFDVNPVVWHELVNGGITVRGRDVAEWGLDPEPDRLKPWVRKNLQFYWTSLADKAEHGRLPFRASRVEWCLLGPARMHATLSTGDIISKDAAGDYALDAFPQHAPILHVALAHLRQQDIPTDPPREQWREMTVVAMREIIADA</sequence>
<protein>
    <submittedName>
        <fullName evidence="3">DUF4111 domain-containing protein</fullName>
    </submittedName>
</protein>